<evidence type="ECO:0000256" key="2">
    <source>
        <dbReference type="SAM" id="SignalP"/>
    </source>
</evidence>
<gene>
    <name evidence="4" type="ordered locus">Desti_1146</name>
</gene>
<protein>
    <submittedName>
        <fullName evidence="4">Peroxiredoxin</fullName>
    </submittedName>
</protein>
<evidence type="ECO:0000256" key="1">
    <source>
        <dbReference type="ARBA" id="ARBA00023284"/>
    </source>
</evidence>
<dbReference type="InterPro" id="IPR000866">
    <property type="entry name" value="AhpC/TSA"/>
</dbReference>
<dbReference type="PROSITE" id="PS51352">
    <property type="entry name" value="THIOREDOXIN_2"/>
    <property type="match status" value="1"/>
</dbReference>
<dbReference type="PANTHER" id="PTHR42852:SF17">
    <property type="entry name" value="THIOREDOXIN-LIKE PROTEIN HI_1115"/>
    <property type="match status" value="1"/>
</dbReference>
<dbReference type="STRING" id="706587.Desti_1146"/>
<dbReference type="GO" id="GO:0016209">
    <property type="term" value="F:antioxidant activity"/>
    <property type="evidence" value="ECO:0007669"/>
    <property type="project" value="InterPro"/>
</dbReference>
<dbReference type="CDD" id="cd02966">
    <property type="entry name" value="TlpA_like_family"/>
    <property type="match status" value="1"/>
</dbReference>
<dbReference type="RefSeq" id="WP_014809013.1">
    <property type="nucleotide sequence ID" value="NC_018025.1"/>
</dbReference>
<dbReference type="Proteomes" id="UP000006055">
    <property type="component" value="Chromosome"/>
</dbReference>
<keyword evidence="5" id="KW-1185">Reference proteome</keyword>
<organism evidence="4 5">
    <name type="scientific">Desulfomonile tiedjei (strain ATCC 49306 / DSM 6799 / DCB-1)</name>
    <dbReference type="NCBI Taxonomy" id="706587"/>
    <lineage>
        <taxon>Bacteria</taxon>
        <taxon>Pseudomonadati</taxon>
        <taxon>Thermodesulfobacteriota</taxon>
        <taxon>Desulfomonilia</taxon>
        <taxon>Desulfomonilales</taxon>
        <taxon>Desulfomonilaceae</taxon>
        <taxon>Desulfomonile</taxon>
    </lineage>
</organism>
<dbReference type="HOGENOM" id="CLU_042529_11_0_7"/>
<feature type="domain" description="Thioredoxin" evidence="3">
    <location>
        <begin position="35"/>
        <end position="155"/>
    </location>
</feature>
<keyword evidence="1" id="KW-0676">Redox-active center</keyword>
<dbReference type="Pfam" id="PF00578">
    <property type="entry name" value="AhpC-TSA"/>
    <property type="match status" value="1"/>
</dbReference>
<feature type="signal peptide" evidence="2">
    <location>
        <begin position="1"/>
        <end position="23"/>
    </location>
</feature>
<dbReference type="InterPro" id="IPR050553">
    <property type="entry name" value="Thioredoxin_ResA/DsbE_sf"/>
</dbReference>
<dbReference type="PANTHER" id="PTHR42852">
    <property type="entry name" value="THIOL:DISULFIDE INTERCHANGE PROTEIN DSBE"/>
    <property type="match status" value="1"/>
</dbReference>
<dbReference type="InterPro" id="IPR013766">
    <property type="entry name" value="Thioredoxin_domain"/>
</dbReference>
<dbReference type="SUPFAM" id="SSF52833">
    <property type="entry name" value="Thioredoxin-like"/>
    <property type="match status" value="1"/>
</dbReference>
<evidence type="ECO:0000313" key="4">
    <source>
        <dbReference type="EMBL" id="AFM23860.1"/>
    </source>
</evidence>
<dbReference type="EMBL" id="CP003360">
    <property type="protein sequence ID" value="AFM23860.1"/>
    <property type="molecule type" value="Genomic_DNA"/>
</dbReference>
<dbReference type="OrthoDB" id="9813820at2"/>
<proteinExistence type="predicted"/>
<dbReference type="eggNOG" id="COG0526">
    <property type="taxonomic scope" value="Bacteria"/>
</dbReference>
<dbReference type="PROSITE" id="PS00194">
    <property type="entry name" value="THIOREDOXIN_1"/>
    <property type="match status" value="1"/>
</dbReference>
<dbReference type="Gene3D" id="3.40.30.10">
    <property type="entry name" value="Glutaredoxin"/>
    <property type="match status" value="1"/>
</dbReference>
<dbReference type="InterPro" id="IPR036249">
    <property type="entry name" value="Thioredoxin-like_sf"/>
</dbReference>
<keyword evidence="2" id="KW-0732">Signal</keyword>
<feature type="chain" id="PRO_5003687458" evidence="2">
    <location>
        <begin position="24"/>
        <end position="208"/>
    </location>
</feature>
<accession>I4C2R9</accession>
<sequence length="208" mass="22630">MPLFKNIMAILTIILISVSAAHATDLTQAANIFLYPKRFQVANMELKTSSGQTVSLKDYRGKVVLLHFWSINCPACKVEEPLLHQLKKNFGPLGLEILAVNFVDSPQEIMGYAATHGSPFPVLFDAGKGFGLKVVNMSGRNTAFVVNPMQEAILEVPGFPTTYIVDCTGNAVGYSVGVARWNNQAAVQLIQSLVADKKFCVAANNTIR</sequence>
<evidence type="ECO:0000313" key="5">
    <source>
        <dbReference type="Proteomes" id="UP000006055"/>
    </source>
</evidence>
<dbReference type="GO" id="GO:0016491">
    <property type="term" value="F:oxidoreductase activity"/>
    <property type="evidence" value="ECO:0007669"/>
    <property type="project" value="InterPro"/>
</dbReference>
<reference evidence="5" key="1">
    <citation type="submission" date="2012-06" db="EMBL/GenBank/DDBJ databases">
        <title>Complete sequence of chromosome of Desulfomonile tiedjei DSM 6799.</title>
        <authorList>
            <person name="Lucas S."/>
            <person name="Copeland A."/>
            <person name="Lapidus A."/>
            <person name="Glavina del Rio T."/>
            <person name="Dalin E."/>
            <person name="Tice H."/>
            <person name="Bruce D."/>
            <person name="Goodwin L."/>
            <person name="Pitluck S."/>
            <person name="Peters L."/>
            <person name="Ovchinnikova G."/>
            <person name="Zeytun A."/>
            <person name="Lu M."/>
            <person name="Kyrpides N."/>
            <person name="Mavromatis K."/>
            <person name="Ivanova N."/>
            <person name="Brettin T."/>
            <person name="Detter J.C."/>
            <person name="Han C."/>
            <person name="Larimer F."/>
            <person name="Land M."/>
            <person name="Hauser L."/>
            <person name="Markowitz V."/>
            <person name="Cheng J.-F."/>
            <person name="Hugenholtz P."/>
            <person name="Woyke T."/>
            <person name="Wu D."/>
            <person name="Spring S."/>
            <person name="Schroeder M."/>
            <person name="Brambilla E."/>
            <person name="Klenk H.-P."/>
            <person name="Eisen J.A."/>
        </authorList>
    </citation>
    <scope>NUCLEOTIDE SEQUENCE [LARGE SCALE GENOMIC DNA]</scope>
    <source>
        <strain evidence="5">ATCC 49306 / DSM 6799 / DCB-1</strain>
    </source>
</reference>
<dbReference type="KEGG" id="dti:Desti_1146"/>
<evidence type="ECO:0000259" key="3">
    <source>
        <dbReference type="PROSITE" id="PS51352"/>
    </source>
</evidence>
<dbReference type="AlphaFoldDB" id="I4C2R9"/>
<name>I4C2R9_DESTA</name>
<dbReference type="InterPro" id="IPR017937">
    <property type="entry name" value="Thioredoxin_CS"/>
</dbReference>